<sequence length="295" mass="34052">MQNFYHGGGNGFSADGGNNHRNGNFTLKRHNGVETSNVDSCENMNEKSIEKEDCNEIKEKERGEEKERLVERLCIFDSISMFSKESEYFECPKEKEVSLRKNFGDSSKDKDGRLTYKFDEYHFNIANYASCVLGVEDKGRNMEKELGTILEELPISLSLHPSLMCFNKDFENRMGDNLELFKVNPLAFEKSNYRKEAFEQAKIRGRNFSNEGRMIVLPTACAYITGRFLDGINFEGRTLLHLVENSKIIPTLHPLQWQPPLLDYRIYQNSGTRIYDLRLTAPSPSQNINHDYLNN</sequence>
<reference evidence="2" key="1">
    <citation type="journal article" date="2023" name="Nat. Plants">
        <title>Single-cell RNA sequencing provides a high-resolution roadmap for understanding the multicellular compartmentation of specialized metabolism.</title>
        <authorList>
            <person name="Sun S."/>
            <person name="Shen X."/>
            <person name="Li Y."/>
            <person name="Li Y."/>
            <person name="Wang S."/>
            <person name="Li R."/>
            <person name="Zhang H."/>
            <person name="Shen G."/>
            <person name="Guo B."/>
            <person name="Wei J."/>
            <person name="Xu J."/>
            <person name="St-Pierre B."/>
            <person name="Chen S."/>
            <person name="Sun C."/>
        </authorList>
    </citation>
    <scope>NUCLEOTIDE SEQUENCE [LARGE SCALE GENOMIC DNA]</scope>
</reference>
<dbReference type="EMBL" id="CM044707">
    <property type="protein sequence ID" value="KAI5652559.1"/>
    <property type="molecule type" value="Genomic_DNA"/>
</dbReference>
<dbReference type="Proteomes" id="UP001060085">
    <property type="component" value="Linkage Group LG07"/>
</dbReference>
<keyword evidence="2" id="KW-1185">Reference proteome</keyword>
<evidence type="ECO:0000313" key="1">
    <source>
        <dbReference type="EMBL" id="KAI5652559.1"/>
    </source>
</evidence>
<organism evidence="1 2">
    <name type="scientific">Catharanthus roseus</name>
    <name type="common">Madagascar periwinkle</name>
    <name type="synonym">Vinca rosea</name>
    <dbReference type="NCBI Taxonomy" id="4058"/>
    <lineage>
        <taxon>Eukaryota</taxon>
        <taxon>Viridiplantae</taxon>
        <taxon>Streptophyta</taxon>
        <taxon>Embryophyta</taxon>
        <taxon>Tracheophyta</taxon>
        <taxon>Spermatophyta</taxon>
        <taxon>Magnoliopsida</taxon>
        <taxon>eudicotyledons</taxon>
        <taxon>Gunneridae</taxon>
        <taxon>Pentapetalae</taxon>
        <taxon>asterids</taxon>
        <taxon>lamiids</taxon>
        <taxon>Gentianales</taxon>
        <taxon>Apocynaceae</taxon>
        <taxon>Rauvolfioideae</taxon>
        <taxon>Vinceae</taxon>
        <taxon>Catharanthinae</taxon>
        <taxon>Catharanthus</taxon>
    </lineage>
</organism>
<gene>
    <name evidence="1" type="ORF">M9H77_29746</name>
</gene>
<name>A0ACB9ZX84_CATRO</name>
<evidence type="ECO:0000313" key="2">
    <source>
        <dbReference type="Proteomes" id="UP001060085"/>
    </source>
</evidence>
<proteinExistence type="predicted"/>
<accession>A0ACB9ZX84</accession>
<comment type="caution">
    <text evidence="1">The sequence shown here is derived from an EMBL/GenBank/DDBJ whole genome shotgun (WGS) entry which is preliminary data.</text>
</comment>
<protein>
    <submittedName>
        <fullName evidence="1">Uncharacterized protein</fullName>
    </submittedName>
</protein>